<proteinExistence type="predicted"/>
<protein>
    <recommendedName>
        <fullName evidence="2">PID domain-containing protein</fullName>
    </recommendedName>
</protein>
<dbReference type="SMART" id="SM00462">
    <property type="entry name" value="PTB"/>
    <property type="match status" value="1"/>
</dbReference>
<feature type="compositionally biased region" description="Polar residues" evidence="1">
    <location>
        <begin position="411"/>
        <end position="429"/>
    </location>
</feature>
<gene>
    <name evidence="3" type="ORF">QYT958_LOCUS4453</name>
</gene>
<dbReference type="Proteomes" id="UP000663848">
    <property type="component" value="Unassembled WGS sequence"/>
</dbReference>
<dbReference type="PANTHER" id="PTHR11232">
    <property type="entry name" value="PHOSPHOTYROSINE INTERACTION DOMAIN-CONTAINING FAMILY MEMBER"/>
    <property type="match status" value="1"/>
</dbReference>
<evidence type="ECO:0000259" key="2">
    <source>
        <dbReference type="PROSITE" id="PS01179"/>
    </source>
</evidence>
<feature type="compositionally biased region" description="Low complexity" evidence="1">
    <location>
        <begin position="668"/>
        <end position="682"/>
    </location>
</feature>
<sequence length="690" mass="77041">MHSDAHLYSSSIAIMASCSDLTKIEYGPIPKALPVPVSTSKKFAEPFNRLKNRANLFRRKNYSSQLNISSSPSDHRPLSCTDHIIPSDQLSITSIHNTGDAVLKRSNSMICPQQHLQVFLNQNNNNNNNNNYYINHRNSICLELAGCSTDESSTDDYQLTKSSSNRYWTKSISSTMNDIDENEILSTFPIQPSLPPTIIEESNINLINENEPEEKVLSSLPNNNNNSEHTSAILPLSQSTMDVIIREKEDKEKQQEQITSTSIPTSIISSSHSSSSSSTVILRDHAEAIRTRRQCHSSISLLQHQQRQQQSLSSFEESFYDCKQQTSPKKPNHELEMSLTKISACTMTGKSLNNLDESLSATSSEEKGVQTTLNEPINTNACVKRAISSTSLSSSSTSIKTDSLEKKPKMPTSSTIDETTSTNDIDAPTNLTGQYQNESLYKWPHVNERLLGEQPCIYWVNYLGSTAIKMLNDGTTAMPSQAISRLKQSTQYARVLPIIGLSISSRGVEFLKHAKERVVICFHDIKSIHCACQDEDLRYFAYVTREQRLTNGMSHTNSNAATATSIGDNKQQTTPPSPSLSSSGEFHHYCHVFVVKSEAMSTEIMLTFGQVFDIAYRIHRRFKLNGKKSKETHTPSPSITNCERHRQLEVIRLTAKFDSKHNNSVIMSSSTHSPTTSSSSSSTDDRKIYV</sequence>
<dbReference type="SUPFAM" id="SSF50729">
    <property type="entry name" value="PH domain-like"/>
    <property type="match status" value="1"/>
</dbReference>
<comment type="caution">
    <text evidence="3">The sequence shown here is derived from an EMBL/GenBank/DDBJ whole genome shotgun (WGS) entry which is preliminary data.</text>
</comment>
<dbReference type="InterPro" id="IPR011993">
    <property type="entry name" value="PH-like_dom_sf"/>
</dbReference>
<dbReference type="InterPro" id="IPR006020">
    <property type="entry name" value="PTB/PI_dom"/>
</dbReference>
<feature type="domain" description="PID" evidence="2">
    <location>
        <begin position="458"/>
        <end position="621"/>
    </location>
</feature>
<dbReference type="Gene3D" id="2.30.29.30">
    <property type="entry name" value="Pleckstrin-homology domain (PH domain)/Phosphotyrosine-binding domain (PTB)"/>
    <property type="match status" value="2"/>
</dbReference>
<dbReference type="InterPro" id="IPR051133">
    <property type="entry name" value="Adapter_Engulfment-Domain"/>
</dbReference>
<dbReference type="AlphaFoldDB" id="A0A820VA29"/>
<name>A0A820VA29_9BILA</name>
<feature type="region of interest" description="Disordered" evidence="1">
    <location>
        <begin position="664"/>
        <end position="690"/>
    </location>
</feature>
<evidence type="ECO:0000313" key="3">
    <source>
        <dbReference type="EMBL" id="CAF4498182.1"/>
    </source>
</evidence>
<dbReference type="PANTHER" id="PTHR11232:SF77">
    <property type="entry name" value="GULP PTB DOMAIN CONTAINING ENGULFMENT ADAPTOR 1"/>
    <property type="match status" value="1"/>
</dbReference>
<feature type="compositionally biased region" description="Polar residues" evidence="1">
    <location>
        <begin position="553"/>
        <end position="574"/>
    </location>
</feature>
<feature type="region of interest" description="Disordered" evidence="1">
    <location>
        <begin position="553"/>
        <end position="582"/>
    </location>
</feature>
<feature type="region of interest" description="Disordered" evidence="1">
    <location>
        <begin position="394"/>
        <end position="429"/>
    </location>
</feature>
<evidence type="ECO:0000256" key="1">
    <source>
        <dbReference type="SAM" id="MobiDB-lite"/>
    </source>
</evidence>
<reference evidence="3" key="1">
    <citation type="submission" date="2021-02" db="EMBL/GenBank/DDBJ databases">
        <authorList>
            <person name="Nowell W R."/>
        </authorList>
    </citation>
    <scope>NUCLEOTIDE SEQUENCE</scope>
</reference>
<dbReference type="EMBL" id="CAJOBR010000342">
    <property type="protein sequence ID" value="CAF4498182.1"/>
    <property type="molecule type" value="Genomic_DNA"/>
</dbReference>
<feature type="region of interest" description="Disordered" evidence="1">
    <location>
        <begin position="249"/>
        <end position="279"/>
    </location>
</feature>
<feature type="compositionally biased region" description="Low complexity" evidence="1">
    <location>
        <begin position="256"/>
        <end position="279"/>
    </location>
</feature>
<dbReference type="PROSITE" id="PS01179">
    <property type="entry name" value="PID"/>
    <property type="match status" value="1"/>
</dbReference>
<organism evidence="3 4">
    <name type="scientific">Rotaria socialis</name>
    <dbReference type="NCBI Taxonomy" id="392032"/>
    <lineage>
        <taxon>Eukaryota</taxon>
        <taxon>Metazoa</taxon>
        <taxon>Spiralia</taxon>
        <taxon>Gnathifera</taxon>
        <taxon>Rotifera</taxon>
        <taxon>Eurotatoria</taxon>
        <taxon>Bdelloidea</taxon>
        <taxon>Philodinida</taxon>
        <taxon>Philodinidae</taxon>
        <taxon>Rotaria</taxon>
    </lineage>
</organism>
<accession>A0A820VA29</accession>
<evidence type="ECO:0000313" key="4">
    <source>
        <dbReference type="Proteomes" id="UP000663848"/>
    </source>
</evidence>